<dbReference type="PANTHER" id="PTHR36056">
    <property type="entry name" value="PROTEIN, PUTATIVE-RELATED"/>
    <property type="match status" value="1"/>
</dbReference>
<feature type="compositionally biased region" description="Basic and acidic residues" evidence="1">
    <location>
        <begin position="355"/>
        <end position="364"/>
    </location>
</feature>
<sequence>MHARHRSPGNGHRSGSMGVGMGASRISPDNSARGHGFYNSEYKSFNNRGFGHGQGHPKSFRQPPQPPLQKGDILMEAGRLAAEYLVSKGLLPQSALSGKWQNGSFKRQAGEYQEFRQQEVLMQEGRTSAHSRLGSGASDAGLCRRRYTDDFSTRNHVKGRRRGEHYRGYSSEWGREYGRSGSLSDRNIMSPDTEEIDTVSGHCEEQQVSNDVEDGMEKSGWSGVAPENEETADIESVLSKYNNPDETGSKASSSSVLKEETGGEPSKGSGDPANINPGNKERKGSKYDYEIEKQIVPEDLPFQQSNTESDLSGKDESDLLTLSKFANVPTKMRSALSCKSSRVDQIPNNEEEDTSDNRLNKGSEDVSQDGMGNVSATDVNTTHYMNCPNSEIVKVAAVQPAEDAGEEGPEYGDVQGKCMRSHSFSDGAFMHDNVQESSLGLSGFGRSTSVKERGEKRAAKGSGIGEAAKKPREWLPSLVNTAEEHLHHTNLSENTGGSQEERTSPDQQVTVAVAATQDSYISNCQLPGFKYAEEKQLFPSSFKIVDLNLMETSDINDTHCSDPVLTYPSIVTTKREAPQVDIDLSISNSNVSGEYARHMSYGKQVEIIDLESDCTLEDKDLDNSQRKMETAFTGTEGFVSHSQNTGDITDVQVNYDGLMLSEFLNNFSNCTSVPDNITPLQNEMGLDNGEGTLGDDDSIYMSLGEIPLTRSKLATRQAQGYYLSWLSQAECHFPPFRFPTILLRKEAANYFPGRPFRDGECFSFYLDAAFLHYTVKESLKVSHRVASNSFGPLCFWQSE</sequence>
<dbReference type="PANTHER" id="PTHR36056:SF1">
    <property type="entry name" value="PROTEIN, PUTATIVE-RELATED"/>
    <property type="match status" value="1"/>
</dbReference>
<name>A0A9Q0U5X8_SALVM</name>
<keyword evidence="3" id="KW-1185">Reference proteome</keyword>
<dbReference type="Proteomes" id="UP001151529">
    <property type="component" value="Chromosome 11"/>
</dbReference>
<feature type="compositionally biased region" description="Polar residues" evidence="1">
    <location>
        <begin position="239"/>
        <end position="256"/>
    </location>
</feature>
<feature type="region of interest" description="Disordered" evidence="1">
    <location>
        <begin position="172"/>
        <end position="318"/>
    </location>
</feature>
<organism evidence="2 3">
    <name type="scientific">Salix viminalis</name>
    <name type="common">Common osier</name>
    <name type="synonym">Basket willow</name>
    <dbReference type="NCBI Taxonomy" id="40686"/>
    <lineage>
        <taxon>Eukaryota</taxon>
        <taxon>Viridiplantae</taxon>
        <taxon>Streptophyta</taxon>
        <taxon>Embryophyta</taxon>
        <taxon>Tracheophyta</taxon>
        <taxon>Spermatophyta</taxon>
        <taxon>Magnoliopsida</taxon>
        <taxon>eudicotyledons</taxon>
        <taxon>Gunneridae</taxon>
        <taxon>Pentapetalae</taxon>
        <taxon>rosids</taxon>
        <taxon>fabids</taxon>
        <taxon>Malpighiales</taxon>
        <taxon>Salicaceae</taxon>
        <taxon>Saliceae</taxon>
        <taxon>Salix</taxon>
    </lineage>
</organism>
<reference evidence="2" key="2">
    <citation type="journal article" date="2023" name="Int. J. Mol. Sci.">
        <title>De Novo Assembly and Annotation of 11 Diverse Shrub Willow (Salix) Genomes Reveals Novel Gene Organization in Sex-Linked Regions.</title>
        <authorList>
            <person name="Hyden B."/>
            <person name="Feng K."/>
            <person name="Yates T.B."/>
            <person name="Jawdy S."/>
            <person name="Cereghino C."/>
            <person name="Smart L.B."/>
            <person name="Muchero W."/>
        </authorList>
    </citation>
    <scope>NUCLEOTIDE SEQUENCE [LARGE SCALE GENOMIC DNA]</scope>
    <source>
        <tissue evidence="2">Shoot tip</tissue>
    </source>
</reference>
<reference evidence="2" key="1">
    <citation type="submission" date="2022-11" db="EMBL/GenBank/DDBJ databases">
        <authorList>
            <person name="Hyden B.L."/>
            <person name="Feng K."/>
            <person name="Yates T."/>
            <person name="Jawdy S."/>
            <person name="Smart L.B."/>
            <person name="Muchero W."/>
        </authorList>
    </citation>
    <scope>NUCLEOTIDE SEQUENCE</scope>
    <source>
        <tissue evidence="2">Shoot tip</tissue>
    </source>
</reference>
<dbReference type="OrthoDB" id="765741at2759"/>
<feature type="region of interest" description="Disordered" evidence="1">
    <location>
        <begin position="336"/>
        <end position="379"/>
    </location>
</feature>
<dbReference type="AlphaFoldDB" id="A0A9Q0U5X8"/>
<evidence type="ECO:0000313" key="2">
    <source>
        <dbReference type="EMBL" id="KAJ6724054.1"/>
    </source>
</evidence>
<feature type="compositionally biased region" description="Basic and acidic residues" evidence="1">
    <location>
        <begin position="279"/>
        <end position="296"/>
    </location>
</feature>
<proteinExistence type="predicted"/>
<protein>
    <submittedName>
        <fullName evidence="2">PROTEIN putative-RELATED</fullName>
    </submittedName>
</protein>
<gene>
    <name evidence="2" type="ORF">OIU85_022029</name>
</gene>
<comment type="caution">
    <text evidence="2">The sequence shown here is derived from an EMBL/GenBank/DDBJ whole genome shotgun (WGS) entry which is preliminary data.</text>
</comment>
<accession>A0A9Q0U5X8</accession>
<evidence type="ECO:0000256" key="1">
    <source>
        <dbReference type="SAM" id="MobiDB-lite"/>
    </source>
</evidence>
<evidence type="ECO:0000313" key="3">
    <source>
        <dbReference type="Proteomes" id="UP001151529"/>
    </source>
</evidence>
<feature type="region of interest" description="Disordered" evidence="1">
    <location>
        <begin position="1"/>
        <end position="74"/>
    </location>
</feature>
<feature type="region of interest" description="Disordered" evidence="1">
    <location>
        <begin position="445"/>
        <end position="468"/>
    </location>
</feature>
<dbReference type="EMBL" id="JAPFFL010000005">
    <property type="protein sequence ID" value="KAJ6724054.1"/>
    <property type="molecule type" value="Genomic_DNA"/>
</dbReference>
<feature type="compositionally biased region" description="Basic and acidic residues" evidence="1">
    <location>
        <begin position="449"/>
        <end position="458"/>
    </location>
</feature>
<dbReference type="InterPro" id="IPR040276">
    <property type="entry name" value="At4g26450-like"/>
</dbReference>